<dbReference type="InterPro" id="IPR013325">
    <property type="entry name" value="RNA_pol_sigma_r2"/>
</dbReference>
<dbReference type="Pfam" id="PF08281">
    <property type="entry name" value="Sigma70_r4_2"/>
    <property type="match status" value="1"/>
</dbReference>
<dbReference type="InterPro" id="IPR013249">
    <property type="entry name" value="RNA_pol_sigma70_r4_t2"/>
</dbReference>
<dbReference type="Proteomes" id="UP001349262">
    <property type="component" value="Unassembled WGS sequence"/>
</dbReference>
<feature type="domain" description="RNA polymerase sigma factor 70 region 4 type 2" evidence="7">
    <location>
        <begin position="127"/>
        <end position="178"/>
    </location>
</feature>
<gene>
    <name evidence="8" type="ORF">MRSR164_04195</name>
</gene>
<reference evidence="8 9" key="1">
    <citation type="journal article" date="2012" name="Genet. Mol. Biol.">
        <title>Analysis of 16S rRNA and mxaF genes revealing insights into Methylobacterium niche-specific plant association.</title>
        <authorList>
            <person name="Dourado M.N."/>
            <person name="Andreote F.D."/>
            <person name="Dini-Andreote F."/>
            <person name="Conti R."/>
            <person name="Araujo J.M."/>
            <person name="Araujo W.L."/>
        </authorList>
    </citation>
    <scope>NUCLEOTIDE SEQUENCE [LARGE SCALE GENOMIC DNA]</scope>
    <source>
        <strain evidence="8 9">SR1.6/4</strain>
    </source>
</reference>
<dbReference type="EMBL" id="MLBY01000003">
    <property type="protein sequence ID" value="MEE7456033.1"/>
    <property type="molecule type" value="Genomic_DNA"/>
</dbReference>
<comment type="similarity">
    <text evidence="1">Belongs to the sigma-70 factor family. ECF subfamily.</text>
</comment>
<name>A0ABU7T676_9HYPH</name>
<keyword evidence="9" id="KW-1185">Reference proteome</keyword>
<evidence type="ECO:0000256" key="2">
    <source>
        <dbReference type="ARBA" id="ARBA00023015"/>
    </source>
</evidence>
<evidence type="ECO:0000256" key="1">
    <source>
        <dbReference type="ARBA" id="ARBA00010641"/>
    </source>
</evidence>
<evidence type="ECO:0000313" key="9">
    <source>
        <dbReference type="Proteomes" id="UP001349262"/>
    </source>
</evidence>
<dbReference type="NCBIfam" id="TIGR02937">
    <property type="entry name" value="sigma70-ECF"/>
    <property type="match status" value="1"/>
</dbReference>
<keyword evidence="3" id="KW-0731">Sigma factor</keyword>
<keyword evidence="4" id="KW-0238">DNA-binding</keyword>
<sequence>MASSGEASLSAAMQAAQNGDAVAYRALLRECAPVVSAMVRAKGLRGAAIDDVVQETLLTVHRARATYDPSRPFLPWLRAIAQRRAIDALRRTGRRPREVHDPLAYEAGVDDGPLPGHALDVGERDRLLAAAVAQLPDGQRQAIEHIALRELSLDAASASTGRTKGALKVNFHRALKALRNSLSSAKEGTDA</sequence>
<dbReference type="PANTHER" id="PTHR43133:SF58">
    <property type="entry name" value="ECF RNA POLYMERASE SIGMA FACTOR SIGD"/>
    <property type="match status" value="1"/>
</dbReference>
<dbReference type="InterPro" id="IPR007627">
    <property type="entry name" value="RNA_pol_sigma70_r2"/>
</dbReference>
<dbReference type="InterPro" id="IPR014284">
    <property type="entry name" value="RNA_pol_sigma-70_dom"/>
</dbReference>
<organism evidence="8 9">
    <name type="scientific">Methylobacterium radiotolerans</name>
    <dbReference type="NCBI Taxonomy" id="31998"/>
    <lineage>
        <taxon>Bacteria</taxon>
        <taxon>Pseudomonadati</taxon>
        <taxon>Pseudomonadota</taxon>
        <taxon>Alphaproteobacteria</taxon>
        <taxon>Hyphomicrobiales</taxon>
        <taxon>Methylobacteriaceae</taxon>
        <taxon>Methylobacterium</taxon>
    </lineage>
</organism>
<dbReference type="InterPro" id="IPR013324">
    <property type="entry name" value="RNA_pol_sigma_r3/r4-like"/>
</dbReference>
<keyword evidence="5" id="KW-0804">Transcription</keyword>
<protein>
    <submittedName>
        <fullName evidence="8">RNA polymerase subunit sigma-24</fullName>
    </submittedName>
</protein>
<evidence type="ECO:0000256" key="3">
    <source>
        <dbReference type="ARBA" id="ARBA00023082"/>
    </source>
</evidence>
<dbReference type="SUPFAM" id="SSF88659">
    <property type="entry name" value="Sigma3 and sigma4 domains of RNA polymerase sigma factors"/>
    <property type="match status" value="1"/>
</dbReference>
<dbReference type="Gene3D" id="1.10.10.10">
    <property type="entry name" value="Winged helix-like DNA-binding domain superfamily/Winged helix DNA-binding domain"/>
    <property type="match status" value="1"/>
</dbReference>
<evidence type="ECO:0000259" key="7">
    <source>
        <dbReference type="Pfam" id="PF08281"/>
    </source>
</evidence>
<dbReference type="InterPro" id="IPR036388">
    <property type="entry name" value="WH-like_DNA-bd_sf"/>
</dbReference>
<dbReference type="SUPFAM" id="SSF88946">
    <property type="entry name" value="Sigma2 domain of RNA polymerase sigma factors"/>
    <property type="match status" value="1"/>
</dbReference>
<evidence type="ECO:0000259" key="6">
    <source>
        <dbReference type="Pfam" id="PF04542"/>
    </source>
</evidence>
<evidence type="ECO:0000256" key="4">
    <source>
        <dbReference type="ARBA" id="ARBA00023125"/>
    </source>
</evidence>
<keyword evidence="2" id="KW-0805">Transcription regulation</keyword>
<dbReference type="PANTHER" id="PTHR43133">
    <property type="entry name" value="RNA POLYMERASE ECF-TYPE SIGMA FACTO"/>
    <property type="match status" value="1"/>
</dbReference>
<evidence type="ECO:0000313" key="8">
    <source>
        <dbReference type="EMBL" id="MEE7456033.1"/>
    </source>
</evidence>
<dbReference type="Gene3D" id="1.10.1740.10">
    <property type="match status" value="1"/>
</dbReference>
<proteinExistence type="inferred from homology"/>
<dbReference type="InterPro" id="IPR039425">
    <property type="entry name" value="RNA_pol_sigma-70-like"/>
</dbReference>
<accession>A0ABU7T676</accession>
<feature type="domain" description="RNA polymerase sigma-70 region 2" evidence="6">
    <location>
        <begin position="28"/>
        <end position="95"/>
    </location>
</feature>
<comment type="caution">
    <text evidence="8">The sequence shown here is derived from an EMBL/GenBank/DDBJ whole genome shotgun (WGS) entry which is preliminary data.</text>
</comment>
<dbReference type="Pfam" id="PF04542">
    <property type="entry name" value="Sigma70_r2"/>
    <property type="match status" value="1"/>
</dbReference>
<evidence type="ECO:0000256" key="5">
    <source>
        <dbReference type="ARBA" id="ARBA00023163"/>
    </source>
</evidence>